<evidence type="ECO:0000256" key="2">
    <source>
        <dbReference type="SAM" id="Phobius"/>
    </source>
</evidence>
<dbReference type="AlphaFoldDB" id="A0A165PWU5"/>
<dbReference type="EMBL" id="KV425886">
    <property type="protein sequence ID" value="KZW02771.1"/>
    <property type="molecule type" value="Genomic_DNA"/>
</dbReference>
<dbReference type="Proteomes" id="UP000077266">
    <property type="component" value="Unassembled WGS sequence"/>
</dbReference>
<protein>
    <submittedName>
        <fullName evidence="3">Uncharacterized protein</fullName>
    </submittedName>
</protein>
<evidence type="ECO:0000313" key="4">
    <source>
        <dbReference type="Proteomes" id="UP000077266"/>
    </source>
</evidence>
<feature type="compositionally biased region" description="Low complexity" evidence="1">
    <location>
        <begin position="166"/>
        <end position="196"/>
    </location>
</feature>
<proteinExistence type="predicted"/>
<evidence type="ECO:0000256" key="1">
    <source>
        <dbReference type="SAM" id="MobiDB-lite"/>
    </source>
</evidence>
<feature type="region of interest" description="Disordered" evidence="1">
    <location>
        <begin position="165"/>
        <end position="240"/>
    </location>
</feature>
<feature type="compositionally biased region" description="Low complexity" evidence="1">
    <location>
        <begin position="217"/>
        <end position="240"/>
    </location>
</feature>
<keyword evidence="2" id="KW-0812">Transmembrane</keyword>
<dbReference type="InParanoid" id="A0A165PWU5"/>
<keyword evidence="4" id="KW-1185">Reference proteome</keyword>
<keyword evidence="2" id="KW-0472">Membrane</keyword>
<name>A0A165PWU5_EXIGL</name>
<gene>
    <name evidence="3" type="ORF">EXIGLDRAFT_730888</name>
</gene>
<sequence>MGKDHAAAWLPRFSLSSLPPARCSLLPCAMLFSPLAIFAYALLTARMTSAAFHLRSPFVKDSDSDSSSQANSDEEEHGVCKRTPLEEVMSPLPVMRLYPRADGDPTVGLPGVNASIGGVNAGIGNVNITIGNVTVAAGDIELENITIGNVTVIVSVAFNGGNAGPATQTSISSSATSISSSTSTAGSTTSDSTTITQNAGASPTASPDGLDRRQEGTTSTVTTSDTSSPTSTIDLPAPTVTGDPIGVGVGPVDASVGNITVAVGNINVSLGNISIKNVTIGNIFVLVQLGDPLANNSLVNNLIDGL</sequence>
<organism evidence="3 4">
    <name type="scientific">Exidia glandulosa HHB12029</name>
    <dbReference type="NCBI Taxonomy" id="1314781"/>
    <lineage>
        <taxon>Eukaryota</taxon>
        <taxon>Fungi</taxon>
        <taxon>Dikarya</taxon>
        <taxon>Basidiomycota</taxon>
        <taxon>Agaricomycotina</taxon>
        <taxon>Agaricomycetes</taxon>
        <taxon>Auriculariales</taxon>
        <taxon>Exidiaceae</taxon>
        <taxon>Exidia</taxon>
    </lineage>
</organism>
<evidence type="ECO:0000313" key="3">
    <source>
        <dbReference type="EMBL" id="KZW02771.1"/>
    </source>
</evidence>
<reference evidence="3 4" key="1">
    <citation type="journal article" date="2016" name="Mol. Biol. Evol.">
        <title>Comparative Genomics of Early-Diverging Mushroom-Forming Fungi Provides Insights into the Origins of Lignocellulose Decay Capabilities.</title>
        <authorList>
            <person name="Nagy L.G."/>
            <person name="Riley R."/>
            <person name="Tritt A."/>
            <person name="Adam C."/>
            <person name="Daum C."/>
            <person name="Floudas D."/>
            <person name="Sun H."/>
            <person name="Yadav J.S."/>
            <person name="Pangilinan J."/>
            <person name="Larsson K.H."/>
            <person name="Matsuura K."/>
            <person name="Barry K."/>
            <person name="Labutti K."/>
            <person name="Kuo R."/>
            <person name="Ohm R.A."/>
            <person name="Bhattacharya S.S."/>
            <person name="Shirouzu T."/>
            <person name="Yoshinaga Y."/>
            <person name="Martin F.M."/>
            <person name="Grigoriev I.V."/>
            <person name="Hibbett D.S."/>
        </authorList>
    </citation>
    <scope>NUCLEOTIDE SEQUENCE [LARGE SCALE GENOMIC DNA]</scope>
    <source>
        <strain evidence="3 4">HHB12029</strain>
    </source>
</reference>
<dbReference type="OrthoDB" id="3009638at2759"/>
<accession>A0A165PWU5</accession>
<keyword evidence="2" id="KW-1133">Transmembrane helix</keyword>
<feature type="region of interest" description="Disordered" evidence="1">
    <location>
        <begin position="61"/>
        <end position="82"/>
    </location>
</feature>
<feature type="transmembrane region" description="Helical" evidence="2">
    <location>
        <begin position="24"/>
        <end position="45"/>
    </location>
</feature>